<keyword evidence="5 8" id="KW-0238">DNA-binding</keyword>
<keyword evidence="2 8" id="KW-0678">Repressor</keyword>
<keyword evidence="10" id="KW-1185">Reference proteome</keyword>
<dbReference type="GO" id="GO:0003700">
    <property type="term" value="F:DNA-binding transcription factor activity"/>
    <property type="evidence" value="ECO:0007669"/>
    <property type="project" value="UniProtKB-UniRule"/>
</dbReference>
<evidence type="ECO:0000256" key="7">
    <source>
        <dbReference type="PIRSR" id="PIRSR602481-1"/>
    </source>
</evidence>
<keyword evidence="3 7" id="KW-0862">Zinc</keyword>
<feature type="binding site" evidence="7">
    <location>
        <position position="120"/>
    </location>
    <ligand>
        <name>Zn(2+)</name>
        <dbReference type="ChEBI" id="CHEBI:29105"/>
    </ligand>
</feature>
<evidence type="ECO:0000256" key="1">
    <source>
        <dbReference type="ARBA" id="ARBA00007957"/>
    </source>
</evidence>
<dbReference type="AlphaFoldDB" id="A0A516H5L8"/>
<reference evidence="9 10" key="1">
    <citation type="submission" date="2019-07" db="EMBL/GenBank/DDBJ databases">
        <title>Genome sequencing for Ferrovibrio sp. K5.</title>
        <authorList>
            <person name="Park S.-J."/>
        </authorList>
    </citation>
    <scope>NUCLEOTIDE SEQUENCE [LARGE SCALE GENOMIC DNA]</scope>
    <source>
        <strain evidence="9 10">K5</strain>
    </source>
</reference>
<dbReference type="CDD" id="cd07153">
    <property type="entry name" value="Fur_like"/>
    <property type="match status" value="1"/>
</dbReference>
<evidence type="ECO:0000256" key="6">
    <source>
        <dbReference type="ARBA" id="ARBA00023163"/>
    </source>
</evidence>
<dbReference type="GO" id="GO:0005829">
    <property type="term" value="C:cytosol"/>
    <property type="evidence" value="ECO:0007669"/>
    <property type="project" value="TreeGrafter"/>
</dbReference>
<dbReference type="Proteomes" id="UP000317496">
    <property type="component" value="Chromosome"/>
</dbReference>
<evidence type="ECO:0000256" key="2">
    <source>
        <dbReference type="ARBA" id="ARBA00022491"/>
    </source>
</evidence>
<dbReference type="GO" id="GO:1900376">
    <property type="term" value="P:regulation of secondary metabolite biosynthetic process"/>
    <property type="evidence" value="ECO:0007669"/>
    <property type="project" value="TreeGrafter"/>
</dbReference>
<keyword evidence="8" id="KW-0963">Cytoplasm</keyword>
<comment type="subcellular location">
    <subcellularLocation>
        <location evidence="8">Cytoplasm</location>
    </subcellularLocation>
</comment>
<dbReference type="KEGG" id="fer:FNB15_18060"/>
<dbReference type="InterPro" id="IPR036388">
    <property type="entry name" value="WH-like_DNA-bd_sf"/>
</dbReference>
<gene>
    <name evidence="8" type="primary">fur</name>
    <name evidence="9" type="ORF">FNB15_18060</name>
</gene>
<keyword evidence="4 8" id="KW-0805">Transcription regulation</keyword>
<proteinExistence type="inferred from homology"/>
<evidence type="ECO:0000256" key="3">
    <source>
        <dbReference type="ARBA" id="ARBA00022833"/>
    </source>
</evidence>
<comment type="subunit">
    <text evidence="8">Homodimer.</text>
</comment>
<dbReference type="InterPro" id="IPR043135">
    <property type="entry name" value="Fur_C"/>
</dbReference>
<dbReference type="PANTHER" id="PTHR33202:SF6">
    <property type="entry name" value="ZINC UPTAKE REGULATION PROTEIN"/>
    <property type="match status" value="1"/>
</dbReference>
<keyword evidence="6 8" id="KW-0804">Transcription</keyword>
<dbReference type="InterPro" id="IPR036390">
    <property type="entry name" value="WH_DNA-bd_sf"/>
</dbReference>
<comment type="cofactor">
    <cofactor evidence="7">
        <name>Zn(2+)</name>
        <dbReference type="ChEBI" id="CHEBI:29105"/>
    </cofactor>
    <text evidence="7">Binds 1 zinc ion per subunit.</text>
</comment>
<dbReference type="Pfam" id="PF01475">
    <property type="entry name" value="FUR"/>
    <property type="match status" value="1"/>
</dbReference>
<dbReference type="GO" id="GO:0000976">
    <property type="term" value="F:transcription cis-regulatory region binding"/>
    <property type="evidence" value="ECO:0007669"/>
    <property type="project" value="TreeGrafter"/>
</dbReference>
<evidence type="ECO:0000313" key="9">
    <source>
        <dbReference type="EMBL" id="QDO99056.1"/>
    </source>
</evidence>
<comment type="similarity">
    <text evidence="1 8">Belongs to the Fur family.</text>
</comment>
<name>A0A516H5L8_9PROT</name>
<dbReference type="PANTHER" id="PTHR33202">
    <property type="entry name" value="ZINC UPTAKE REGULATION PROTEIN"/>
    <property type="match status" value="1"/>
</dbReference>
<evidence type="ECO:0000256" key="4">
    <source>
        <dbReference type="ARBA" id="ARBA00023015"/>
    </source>
</evidence>
<evidence type="ECO:0000313" key="10">
    <source>
        <dbReference type="Proteomes" id="UP000317496"/>
    </source>
</evidence>
<dbReference type="GO" id="GO:0045892">
    <property type="term" value="P:negative regulation of DNA-templated transcription"/>
    <property type="evidence" value="ECO:0007669"/>
    <property type="project" value="TreeGrafter"/>
</dbReference>
<feature type="binding site" evidence="7">
    <location>
        <position position="160"/>
    </location>
    <ligand>
        <name>Zn(2+)</name>
        <dbReference type="ChEBI" id="CHEBI:29105"/>
    </ligand>
</feature>
<dbReference type="Gene3D" id="3.30.1490.190">
    <property type="match status" value="1"/>
</dbReference>
<dbReference type="SUPFAM" id="SSF46785">
    <property type="entry name" value="Winged helix' DNA-binding domain"/>
    <property type="match status" value="1"/>
</dbReference>
<dbReference type="GO" id="GO:0008270">
    <property type="term" value="F:zinc ion binding"/>
    <property type="evidence" value="ECO:0007669"/>
    <property type="project" value="TreeGrafter"/>
</dbReference>
<sequence>MSRHAHQPHSHSHGHDHAVCIADALAAAESHCHATGAKLTPIRRRVLELIWQSHKPAGAYDLLAQLGSDGQKVAPPTVYRALEFLMEQGLVHRVESLNAFIGCIEPGHAVQQEIFICRQCGVATEINDPELGTRIQQDARALGFQVERQTIEVVGVCRDCRAL</sequence>
<accession>A0A516H5L8</accession>
<dbReference type="OrthoDB" id="9801127at2"/>
<evidence type="ECO:0000256" key="8">
    <source>
        <dbReference type="RuleBase" id="RU364037"/>
    </source>
</evidence>
<feature type="binding site" evidence="7">
    <location>
        <position position="117"/>
    </location>
    <ligand>
        <name>Zn(2+)</name>
        <dbReference type="ChEBI" id="CHEBI:29105"/>
    </ligand>
</feature>
<dbReference type="Gene3D" id="1.10.10.10">
    <property type="entry name" value="Winged helix-like DNA-binding domain superfamily/Winged helix DNA-binding domain"/>
    <property type="match status" value="1"/>
</dbReference>
<dbReference type="InterPro" id="IPR002481">
    <property type="entry name" value="FUR"/>
</dbReference>
<dbReference type="RefSeq" id="WP_144258052.1">
    <property type="nucleotide sequence ID" value="NZ_CP041636.1"/>
</dbReference>
<organism evidence="9 10">
    <name type="scientific">Ferrovibrio terrae</name>
    <dbReference type="NCBI Taxonomy" id="2594003"/>
    <lineage>
        <taxon>Bacteria</taxon>
        <taxon>Pseudomonadati</taxon>
        <taxon>Pseudomonadota</taxon>
        <taxon>Alphaproteobacteria</taxon>
        <taxon>Rhodospirillales</taxon>
        <taxon>Rhodospirillaceae</taxon>
        <taxon>Ferrovibrio</taxon>
    </lineage>
</organism>
<keyword evidence="7 8" id="KW-0479">Metal-binding</keyword>
<protein>
    <recommendedName>
        <fullName evidence="8">Ferric uptake regulation protein</fullName>
    </recommendedName>
</protein>
<dbReference type="EMBL" id="CP041636">
    <property type="protein sequence ID" value="QDO99056.1"/>
    <property type="molecule type" value="Genomic_DNA"/>
</dbReference>
<evidence type="ECO:0000256" key="5">
    <source>
        <dbReference type="ARBA" id="ARBA00023125"/>
    </source>
</evidence>
<feature type="binding site" evidence="7">
    <location>
        <position position="157"/>
    </location>
    <ligand>
        <name>Zn(2+)</name>
        <dbReference type="ChEBI" id="CHEBI:29105"/>
    </ligand>
</feature>
<keyword evidence="8" id="KW-0408">Iron</keyword>